<reference evidence="2" key="2">
    <citation type="submission" date="2024-02" db="EMBL/GenBank/DDBJ databases">
        <title>Neisseria leonii sp. nov.</title>
        <authorList>
            <person name="Boutroux M."/>
            <person name="Favre-Rochex S."/>
            <person name="Gorgette O."/>
            <person name="Touak G."/>
            <person name="Muhle E."/>
            <person name="Chesneau O."/>
            <person name="Clermont D."/>
            <person name="Rahi P."/>
        </authorList>
    </citation>
    <scope>NUCLEOTIDE SEQUENCE</scope>
    <source>
        <strain evidence="2">51.81</strain>
    </source>
</reference>
<dbReference type="SUPFAM" id="SSF74650">
    <property type="entry name" value="Galactose mutarotase-like"/>
    <property type="match status" value="1"/>
</dbReference>
<proteinExistence type="predicted"/>
<dbReference type="Proteomes" id="UP001149607">
    <property type="component" value="Chromosome"/>
</dbReference>
<dbReference type="EMBL" id="CP146598">
    <property type="protein sequence ID" value="WWY02562.1"/>
    <property type="molecule type" value="Genomic_DNA"/>
</dbReference>
<dbReference type="GO" id="GO:0005975">
    <property type="term" value="P:carbohydrate metabolic process"/>
    <property type="evidence" value="ECO:0007669"/>
    <property type="project" value="InterPro"/>
</dbReference>
<dbReference type="Pfam" id="PF01263">
    <property type="entry name" value="Aldose_epim"/>
    <property type="match status" value="1"/>
</dbReference>
<dbReference type="AlphaFoldDB" id="A0A9X4E1H5"/>
<evidence type="ECO:0000313" key="1">
    <source>
        <dbReference type="EMBL" id="MDD9327389.1"/>
    </source>
</evidence>
<reference evidence="1" key="1">
    <citation type="submission" date="2022-10" db="EMBL/GenBank/DDBJ databases">
        <authorList>
            <person name="Boutroux M."/>
        </authorList>
    </citation>
    <scope>NUCLEOTIDE SEQUENCE</scope>
    <source>
        <strain evidence="1">51.81</strain>
    </source>
</reference>
<organism evidence="1">
    <name type="scientific">Neisseria leonii</name>
    <dbReference type="NCBI Taxonomy" id="2995413"/>
    <lineage>
        <taxon>Bacteria</taxon>
        <taxon>Pseudomonadati</taxon>
        <taxon>Pseudomonadota</taxon>
        <taxon>Betaproteobacteria</taxon>
        <taxon>Neisseriales</taxon>
        <taxon>Neisseriaceae</taxon>
        <taxon>Neisseria</taxon>
    </lineage>
</organism>
<protein>
    <submittedName>
        <fullName evidence="1">Aldose 1-epimerase</fullName>
    </submittedName>
</protein>
<dbReference type="InterPro" id="IPR014718">
    <property type="entry name" value="GH-type_carb-bd"/>
</dbReference>
<dbReference type="CDD" id="cd01081">
    <property type="entry name" value="Aldose_epim"/>
    <property type="match status" value="1"/>
</dbReference>
<dbReference type="EMBL" id="JAPQFL010000002">
    <property type="protein sequence ID" value="MDD9327389.1"/>
    <property type="molecule type" value="Genomic_DNA"/>
</dbReference>
<dbReference type="InterPro" id="IPR011013">
    <property type="entry name" value="Gal_mutarotase_sf_dom"/>
</dbReference>
<accession>A0A9X4E1H5</accession>
<name>A0A9X4E1H5_9NEIS</name>
<dbReference type="InterPro" id="IPR008183">
    <property type="entry name" value="Aldose_1/G6P_1-epimerase"/>
</dbReference>
<keyword evidence="3" id="KW-1185">Reference proteome</keyword>
<dbReference type="RefSeq" id="WP_274584664.1">
    <property type="nucleotide sequence ID" value="NZ_CP145811.1"/>
</dbReference>
<dbReference type="GO" id="GO:0030246">
    <property type="term" value="F:carbohydrate binding"/>
    <property type="evidence" value="ECO:0007669"/>
    <property type="project" value="InterPro"/>
</dbReference>
<sequence>MAHRRLIHYDYVFTTIRAMFQTESRSDGIILHSSALRAEILPFGALLNRLEIRLPEGGSHNFVAAFDHAQDAAERITQGFRSAKLSPFVCRLNQGRYTFQGRSFETGKHRLDGHAIHGLLYDAPFSLIAEGADGQSAWCKLAYDYHGSLPGYPFPYRLTVRYTLRSDGLHVHTAAENTGNTPLPLADGWHPYFRLDGVLDEWTLQLAGSRKLVFDAALLPTGGEESDTRFLTPQPLAGIGLDNSFLPDRGYAAAVLRSRRLELAVDAEENYPLLQIYIPPERDCIALENLSGAPDCFNNGIGLYTLAAGETRRFCLRYRPSVRTDNQKAV</sequence>
<dbReference type="GO" id="GO:0016853">
    <property type="term" value="F:isomerase activity"/>
    <property type="evidence" value="ECO:0007669"/>
    <property type="project" value="InterPro"/>
</dbReference>
<dbReference type="Gene3D" id="2.70.98.10">
    <property type="match status" value="1"/>
</dbReference>
<gene>
    <name evidence="1" type="ORF">ORY91_000784</name>
    <name evidence="2" type="ORF">V9W64_07535</name>
</gene>
<evidence type="ECO:0000313" key="3">
    <source>
        <dbReference type="Proteomes" id="UP001149607"/>
    </source>
</evidence>
<evidence type="ECO:0000313" key="2">
    <source>
        <dbReference type="EMBL" id="WWY02562.1"/>
    </source>
</evidence>